<dbReference type="SUPFAM" id="SSF75620">
    <property type="entry name" value="Release factor"/>
    <property type="match status" value="1"/>
</dbReference>
<dbReference type="Proteomes" id="UP001319104">
    <property type="component" value="Unassembled WGS sequence"/>
</dbReference>
<protein>
    <submittedName>
        <fullName evidence="4">Aminoacyl-tRNA hydrolase</fullName>
        <ecNumber evidence="4">3.1.1.29</ecNumber>
    </submittedName>
</protein>
<dbReference type="Pfam" id="PF00472">
    <property type="entry name" value="RF-1"/>
    <property type="match status" value="1"/>
</dbReference>
<feature type="compositionally biased region" description="Basic residues" evidence="2">
    <location>
        <begin position="123"/>
        <end position="135"/>
    </location>
</feature>
<comment type="similarity">
    <text evidence="1">Belongs to the prokaryotic/mitochondrial release factor family.</text>
</comment>
<organism evidence="4 5">
    <name type="scientific">Litoribacter ruber</name>
    <dbReference type="NCBI Taxonomy" id="702568"/>
    <lineage>
        <taxon>Bacteria</taxon>
        <taxon>Pseudomonadati</taxon>
        <taxon>Bacteroidota</taxon>
        <taxon>Cytophagia</taxon>
        <taxon>Cytophagales</taxon>
        <taxon>Cyclobacteriaceae</taxon>
        <taxon>Litoribacter</taxon>
    </lineage>
</organism>
<keyword evidence="4" id="KW-0378">Hydrolase</keyword>
<sequence length="135" mass="15425">MPTPIQYRGLESELTFQTSRSSGPGGQNVNKVESRVTLRFNVPNSIILAEEEKQRLSEKLDLTTEGDLIIKSQETRSQLKNKEIAIQKFYETLKGGLAKKKVRKVTRPSKAAVKKRLEEKKQHSQKKQNRGKVDF</sequence>
<feature type="domain" description="Prokaryotic-type class I peptide chain release factors" evidence="3">
    <location>
        <begin position="11"/>
        <end position="130"/>
    </location>
</feature>
<evidence type="ECO:0000256" key="1">
    <source>
        <dbReference type="ARBA" id="ARBA00010835"/>
    </source>
</evidence>
<dbReference type="InterPro" id="IPR000352">
    <property type="entry name" value="Pep_chain_release_fac_I"/>
</dbReference>
<dbReference type="GO" id="GO:0072344">
    <property type="term" value="P:rescue of stalled ribosome"/>
    <property type="evidence" value="ECO:0007669"/>
    <property type="project" value="TreeGrafter"/>
</dbReference>
<accession>A0AAP2CG65</accession>
<dbReference type="GO" id="GO:0003747">
    <property type="term" value="F:translation release factor activity"/>
    <property type="evidence" value="ECO:0007669"/>
    <property type="project" value="InterPro"/>
</dbReference>
<dbReference type="Gene3D" id="3.30.160.20">
    <property type="match status" value="1"/>
</dbReference>
<evidence type="ECO:0000259" key="3">
    <source>
        <dbReference type="Pfam" id="PF00472"/>
    </source>
</evidence>
<dbReference type="RefSeq" id="WP_213943852.1">
    <property type="nucleotide sequence ID" value="NZ_JAHCMY010000001.1"/>
</dbReference>
<reference evidence="4 5" key="1">
    <citation type="submission" date="2021-05" db="EMBL/GenBank/DDBJ databases">
        <authorList>
            <person name="Zhang Z.D."/>
            <person name="Osman G."/>
        </authorList>
    </citation>
    <scope>NUCLEOTIDE SEQUENCE [LARGE SCALE GENOMIC DNA]</scope>
    <source>
        <strain evidence="4 5">KCTC 32217</strain>
    </source>
</reference>
<dbReference type="PANTHER" id="PTHR47814:SF1">
    <property type="entry name" value="PEPTIDYL-TRNA HYDROLASE ARFB"/>
    <property type="match status" value="1"/>
</dbReference>
<dbReference type="AlphaFoldDB" id="A0AAP2CG65"/>
<name>A0AAP2CG65_9BACT</name>
<dbReference type="EMBL" id="JAHCMY010000001">
    <property type="protein sequence ID" value="MBS9522984.1"/>
    <property type="molecule type" value="Genomic_DNA"/>
</dbReference>
<dbReference type="EC" id="3.1.1.29" evidence="4"/>
<dbReference type="GO" id="GO:0004045">
    <property type="term" value="F:peptidyl-tRNA hydrolase activity"/>
    <property type="evidence" value="ECO:0007669"/>
    <property type="project" value="UniProtKB-EC"/>
</dbReference>
<dbReference type="GO" id="GO:0043022">
    <property type="term" value="F:ribosome binding"/>
    <property type="evidence" value="ECO:0007669"/>
    <property type="project" value="TreeGrafter"/>
</dbReference>
<dbReference type="PANTHER" id="PTHR47814">
    <property type="entry name" value="PEPTIDYL-TRNA HYDROLASE ARFB"/>
    <property type="match status" value="1"/>
</dbReference>
<feature type="region of interest" description="Disordered" evidence="2">
    <location>
        <begin position="100"/>
        <end position="135"/>
    </location>
</feature>
<proteinExistence type="inferred from homology"/>
<comment type="caution">
    <text evidence="4">The sequence shown here is derived from an EMBL/GenBank/DDBJ whole genome shotgun (WGS) entry which is preliminary data.</text>
</comment>
<keyword evidence="5" id="KW-1185">Reference proteome</keyword>
<evidence type="ECO:0000313" key="4">
    <source>
        <dbReference type="EMBL" id="MBS9522984.1"/>
    </source>
</evidence>
<evidence type="ECO:0000313" key="5">
    <source>
        <dbReference type="Proteomes" id="UP001319104"/>
    </source>
</evidence>
<gene>
    <name evidence="4" type="primary">arfB</name>
    <name evidence="4" type="ORF">KI659_03045</name>
</gene>
<evidence type="ECO:0000256" key="2">
    <source>
        <dbReference type="SAM" id="MobiDB-lite"/>
    </source>
</evidence>
<dbReference type="InterPro" id="IPR045853">
    <property type="entry name" value="Pep_chain_release_fac_I_sf"/>
</dbReference>
<dbReference type="NCBIfam" id="NF006718">
    <property type="entry name" value="PRK09256.1"/>
    <property type="match status" value="1"/>
</dbReference>